<evidence type="ECO:0000313" key="1">
    <source>
        <dbReference type="EMBL" id="QJA55236.1"/>
    </source>
</evidence>
<reference evidence="1" key="1">
    <citation type="submission" date="2020-03" db="EMBL/GenBank/DDBJ databases">
        <title>The deep terrestrial virosphere.</title>
        <authorList>
            <person name="Holmfeldt K."/>
            <person name="Nilsson E."/>
            <person name="Simone D."/>
            <person name="Lopez-Fernandez M."/>
            <person name="Wu X."/>
            <person name="de Brujin I."/>
            <person name="Lundin D."/>
            <person name="Andersson A."/>
            <person name="Bertilsson S."/>
            <person name="Dopson M."/>
        </authorList>
    </citation>
    <scope>NUCLEOTIDE SEQUENCE</scope>
    <source>
        <strain evidence="1">TM448A07775</strain>
    </source>
</reference>
<protein>
    <recommendedName>
        <fullName evidence="2">N-terminal domain-containing protein</fullName>
    </recommendedName>
</protein>
<proteinExistence type="predicted"/>
<dbReference type="AlphaFoldDB" id="A0A6H2A4V2"/>
<name>A0A6H2A4V2_9ZZZZ</name>
<organism evidence="1">
    <name type="scientific">viral metagenome</name>
    <dbReference type="NCBI Taxonomy" id="1070528"/>
    <lineage>
        <taxon>unclassified sequences</taxon>
        <taxon>metagenomes</taxon>
        <taxon>organismal metagenomes</taxon>
    </lineage>
</organism>
<sequence>MRKNYTKSEKQAYFKGLRDRWQAAKKFAENGGAAEYQAIIMNHGMNISLTGFTLVYHQMKALGLDGLPYLDAKTFRGWKDNGFRVRKGETSQISGITWIGINKTDEDTDEVVDSYAIPKAYHLFHRSQVNAA</sequence>
<dbReference type="EMBL" id="MT144580">
    <property type="protein sequence ID" value="QJA55236.1"/>
    <property type="molecule type" value="Genomic_DNA"/>
</dbReference>
<accession>A0A6H2A4V2</accession>
<evidence type="ECO:0008006" key="2">
    <source>
        <dbReference type="Google" id="ProtNLM"/>
    </source>
</evidence>
<gene>
    <name evidence="1" type="ORF">TM448A07775_0003</name>
</gene>